<keyword evidence="8" id="KW-1185">Reference proteome</keyword>
<dbReference type="AlphaFoldDB" id="A0A5C6EMY9"/>
<dbReference type="InterPro" id="IPR015943">
    <property type="entry name" value="WD40/YVTN_repeat-like_dom_sf"/>
</dbReference>
<dbReference type="PROSITE" id="PS51007">
    <property type="entry name" value="CYTC"/>
    <property type="match status" value="1"/>
</dbReference>
<dbReference type="PANTHER" id="PTHR47197">
    <property type="entry name" value="PROTEIN NIRF"/>
    <property type="match status" value="1"/>
</dbReference>
<organism evidence="7 8">
    <name type="scientific">Rubripirellula reticaptiva</name>
    <dbReference type="NCBI Taxonomy" id="2528013"/>
    <lineage>
        <taxon>Bacteria</taxon>
        <taxon>Pseudomonadati</taxon>
        <taxon>Planctomycetota</taxon>
        <taxon>Planctomycetia</taxon>
        <taxon>Pirellulales</taxon>
        <taxon>Pirellulaceae</taxon>
        <taxon>Rubripirellula</taxon>
    </lineage>
</organism>
<evidence type="ECO:0000256" key="5">
    <source>
        <dbReference type="PROSITE-ProRule" id="PRU00433"/>
    </source>
</evidence>
<dbReference type="GO" id="GO:0020037">
    <property type="term" value="F:heme binding"/>
    <property type="evidence" value="ECO:0007669"/>
    <property type="project" value="InterPro"/>
</dbReference>
<name>A0A5C6EMY9_9BACT</name>
<sequence length="632" mass="68500">MMLSMTYRHFANRCADASGLRTVILVRNVSLVFATVVGTLSAGLAIAVSPKAGSPVASIVGDRSPVDLAISLDGKWIVTANETSNSASLIRVADQLLVDEIAIGDHPANITFTPDGQLVLVTSDWSGTMHVLRIDDGQEKLRVQKAVSIGKLPCGIAVSPDSSTAYVGLVASAEIAEVDLVSGSVRRKFATGNWPRYLTLNHDGTRLAVGLAGQSEIAVIDVRSGETLYTEPLSSGINLGQMLTSADGTYAYFPWMVYRTNPINVRNIQLGWVLASRMGRVRLDGPSYREAASLDEPGLAVADSHDLVLTSGDERLVASSSGTHELLVYRLHDMPFIAEGGPGDLIDPQLRFNPQRFNRIEVGGRPMGMAIAKDDRTVFVANYLKNSVQVVDINSSEVVFEIDLGAASEKTLARTGMEIFYDAERSLDQWYSCQTCHQGGGTNSKMMDTFNDGTEMSYKTVLPLQNVTRTDPWTWHGWQTDLTDAMHRSVVSSMQGSAPEPSDKAALIAFLGTLQHPPNPFRNADGSLSESALRGRSVFESRNAACLDCHSGELFTDGEIHDVDTGSQTDHYQGYNTPSLLGTYAKVRWLHNGRAKSLMEVVTDRHSPDKVSGNDPLSESEAADLVEYLKSL</sequence>
<comment type="caution">
    <text evidence="7">The sequence shown here is derived from an EMBL/GenBank/DDBJ whole genome shotgun (WGS) entry which is preliminary data.</text>
</comment>
<feature type="domain" description="Cytochrome c" evidence="6">
    <location>
        <begin position="530"/>
        <end position="632"/>
    </location>
</feature>
<keyword evidence="2 5" id="KW-0479">Metal-binding</keyword>
<evidence type="ECO:0000259" key="6">
    <source>
        <dbReference type="PROSITE" id="PS51007"/>
    </source>
</evidence>
<dbReference type="InterPro" id="IPR009056">
    <property type="entry name" value="Cyt_c-like_dom"/>
</dbReference>
<evidence type="ECO:0000313" key="8">
    <source>
        <dbReference type="Proteomes" id="UP000317977"/>
    </source>
</evidence>
<evidence type="ECO:0000313" key="7">
    <source>
        <dbReference type="EMBL" id="TWU49724.1"/>
    </source>
</evidence>
<dbReference type="InterPro" id="IPR011045">
    <property type="entry name" value="N2O_reductase_N"/>
</dbReference>
<keyword evidence="3" id="KW-0732">Signal</keyword>
<reference evidence="7 8" key="1">
    <citation type="submission" date="2019-02" db="EMBL/GenBank/DDBJ databases">
        <title>Deep-cultivation of Planctomycetes and their phenomic and genomic characterization uncovers novel biology.</title>
        <authorList>
            <person name="Wiegand S."/>
            <person name="Jogler M."/>
            <person name="Boedeker C."/>
            <person name="Pinto D."/>
            <person name="Vollmers J."/>
            <person name="Rivas-Marin E."/>
            <person name="Kohn T."/>
            <person name="Peeters S.H."/>
            <person name="Heuer A."/>
            <person name="Rast P."/>
            <person name="Oberbeckmann S."/>
            <person name="Bunk B."/>
            <person name="Jeske O."/>
            <person name="Meyerdierks A."/>
            <person name="Storesund J.E."/>
            <person name="Kallscheuer N."/>
            <person name="Luecker S."/>
            <person name="Lage O.M."/>
            <person name="Pohl T."/>
            <person name="Merkel B.J."/>
            <person name="Hornburger P."/>
            <person name="Mueller R.-W."/>
            <person name="Bruemmer F."/>
            <person name="Labrenz M."/>
            <person name="Spormann A.M."/>
            <person name="Op Den Camp H."/>
            <person name="Overmann J."/>
            <person name="Amann R."/>
            <person name="Jetten M.S.M."/>
            <person name="Mascher T."/>
            <person name="Medema M.H."/>
            <person name="Devos D.P."/>
            <person name="Kaster A.-K."/>
            <person name="Ovreas L."/>
            <person name="Rohde M."/>
            <person name="Galperin M.Y."/>
            <person name="Jogler C."/>
        </authorList>
    </citation>
    <scope>NUCLEOTIDE SEQUENCE [LARGE SCALE GENOMIC DNA]</scope>
    <source>
        <strain evidence="7 8">Poly59</strain>
    </source>
</reference>
<dbReference type="SUPFAM" id="SSF46626">
    <property type="entry name" value="Cytochrome c"/>
    <property type="match status" value="2"/>
</dbReference>
<keyword evidence="4 5" id="KW-0408">Iron</keyword>
<dbReference type="InterPro" id="IPR051200">
    <property type="entry name" value="Host-pathogen_enzymatic-act"/>
</dbReference>
<dbReference type="InterPro" id="IPR036909">
    <property type="entry name" value="Cyt_c-like_dom_sf"/>
</dbReference>
<dbReference type="Pfam" id="PF21783">
    <property type="entry name" value="YNCE"/>
    <property type="match status" value="1"/>
</dbReference>
<dbReference type="Gene3D" id="2.130.10.10">
    <property type="entry name" value="YVTN repeat-like/Quinoprotein amine dehydrogenase"/>
    <property type="match status" value="1"/>
</dbReference>
<dbReference type="InterPro" id="IPR048433">
    <property type="entry name" value="YNCE-like_beta-prop"/>
</dbReference>
<dbReference type="SUPFAM" id="SSF50974">
    <property type="entry name" value="Nitrous oxide reductase, N-terminal domain"/>
    <property type="match status" value="1"/>
</dbReference>
<dbReference type="Gene3D" id="1.10.760.10">
    <property type="entry name" value="Cytochrome c-like domain"/>
    <property type="match status" value="2"/>
</dbReference>
<dbReference type="Proteomes" id="UP000317977">
    <property type="component" value="Unassembled WGS sequence"/>
</dbReference>
<dbReference type="GO" id="GO:0009055">
    <property type="term" value="F:electron transfer activity"/>
    <property type="evidence" value="ECO:0007669"/>
    <property type="project" value="InterPro"/>
</dbReference>
<gene>
    <name evidence="7" type="ORF">Poly59_43480</name>
</gene>
<proteinExistence type="predicted"/>
<evidence type="ECO:0000256" key="2">
    <source>
        <dbReference type="ARBA" id="ARBA00022723"/>
    </source>
</evidence>
<evidence type="ECO:0000256" key="1">
    <source>
        <dbReference type="ARBA" id="ARBA00022617"/>
    </source>
</evidence>
<evidence type="ECO:0000256" key="3">
    <source>
        <dbReference type="ARBA" id="ARBA00022729"/>
    </source>
</evidence>
<evidence type="ECO:0000256" key="4">
    <source>
        <dbReference type="ARBA" id="ARBA00023004"/>
    </source>
</evidence>
<keyword evidence="1 5" id="KW-0349">Heme</keyword>
<accession>A0A5C6EMY9</accession>
<protein>
    <submittedName>
        <fullName evidence="7">Lactonase, 7-bladed beta-propeller</fullName>
    </submittedName>
</protein>
<dbReference type="PANTHER" id="PTHR47197:SF3">
    <property type="entry name" value="DIHYDRO-HEME D1 DEHYDROGENASE"/>
    <property type="match status" value="1"/>
</dbReference>
<dbReference type="EMBL" id="SJPX01000004">
    <property type="protein sequence ID" value="TWU49724.1"/>
    <property type="molecule type" value="Genomic_DNA"/>
</dbReference>
<dbReference type="GO" id="GO:0046872">
    <property type="term" value="F:metal ion binding"/>
    <property type="evidence" value="ECO:0007669"/>
    <property type="project" value="UniProtKB-KW"/>
</dbReference>